<evidence type="ECO:0000313" key="3">
    <source>
        <dbReference type="Proteomes" id="UP001236507"/>
    </source>
</evidence>
<keyword evidence="3" id="KW-1185">Reference proteome</keyword>
<evidence type="ECO:0000313" key="2">
    <source>
        <dbReference type="EMBL" id="MDI9860447.1"/>
    </source>
</evidence>
<dbReference type="RefSeq" id="WP_283345152.1">
    <property type="nucleotide sequence ID" value="NZ_JASHIF010000011.1"/>
</dbReference>
<dbReference type="EMBL" id="JASHIF010000011">
    <property type="protein sequence ID" value="MDI9860447.1"/>
    <property type="molecule type" value="Genomic_DNA"/>
</dbReference>
<feature type="domain" description="Knr4/Smi1-like" evidence="1">
    <location>
        <begin position="28"/>
        <end position="154"/>
    </location>
</feature>
<proteinExistence type="predicted"/>
<reference evidence="2 3" key="1">
    <citation type="submission" date="2023-05" db="EMBL/GenBank/DDBJ databases">
        <title>Novel species of genus Flectobacillus isolated from stream in China.</title>
        <authorList>
            <person name="Lu H."/>
        </authorList>
    </citation>
    <scope>NUCLEOTIDE SEQUENCE [LARGE SCALE GENOMIC DNA]</scope>
    <source>
        <strain evidence="2 3">KCTC 42575</strain>
    </source>
</reference>
<evidence type="ECO:0000259" key="1">
    <source>
        <dbReference type="Pfam" id="PF09346"/>
    </source>
</evidence>
<dbReference type="InterPro" id="IPR037883">
    <property type="entry name" value="Knr4/Smi1-like_sf"/>
</dbReference>
<protein>
    <submittedName>
        <fullName evidence="2">SMI1/KNR4 family protein</fullName>
    </submittedName>
</protein>
<dbReference type="Pfam" id="PF09346">
    <property type="entry name" value="SMI1_KNR4"/>
    <property type="match status" value="1"/>
</dbReference>
<dbReference type="Gene3D" id="3.40.1580.10">
    <property type="entry name" value="SMI1/KNR4-like"/>
    <property type="match status" value="1"/>
</dbReference>
<gene>
    <name evidence="2" type="ORF">QM524_14635</name>
</gene>
<dbReference type="Proteomes" id="UP001236507">
    <property type="component" value="Unassembled WGS sequence"/>
</dbReference>
<dbReference type="InterPro" id="IPR018958">
    <property type="entry name" value="Knr4/Smi1-like_dom"/>
</dbReference>
<sequence>MKLTKIQEILIVKISRKFHEDSLINSFDIESLEQTIGTKVPQALTEILPLYYDVGENMYLETEAILYDEDEDRFSSFWAPVSWENWYLWYIEELNEFIDIDMHDYLVIGSTGTNASIAIGLRYEIVGQIFWMDFREVDDFKYFKIADSLLEFIEML</sequence>
<dbReference type="SUPFAM" id="SSF160631">
    <property type="entry name" value="SMI1/KNR4-like"/>
    <property type="match status" value="1"/>
</dbReference>
<comment type="caution">
    <text evidence="2">The sequence shown here is derived from an EMBL/GenBank/DDBJ whole genome shotgun (WGS) entry which is preliminary data.</text>
</comment>
<organism evidence="2 3">
    <name type="scientific">Flectobacillus roseus</name>
    <dbReference type="NCBI Taxonomy" id="502259"/>
    <lineage>
        <taxon>Bacteria</taxon>
        <taxon>Pseudomonadati</taxon>
        <taxon>Bacteroidota</taxon>
        <taxon>Cytophagia</taxon>
        <taxon>Cytophagales</taxon>
        <taxon>Flectobacillaceae</taxon>
        <taxon>Flectobacillus</taxon>
    </lineage>
</organism>
<accession>A0ABT6YA32</accession>
<name>A0ABT6YA32_9BACT</name>